<dbReference type="PANTHER" id="PTHR11103:SF18">
    <property type="entry name" value="SLR1189 PROTEIN"/>
    <property type="match status" value="1"/>
</dbReference>
<dbReference type="InterPro" id="IPR036589">
    <property type="entry name" value="HCY_dom_sf"/>
</dbReference>
<dbReference type="PANTHER" id="PTHR11103">
    <property type="entry name" value="SLR1189 PROTEIN"/>
    <property type="match status" value="1"/>
</dbReference>
<comment type="caution">
    <text evidence="5">The sequence shown here is derived from an EMBL/GenBank/DDBJ whole genome shotgun (WGS) entry which is preliminary data.</text>
</comment>
<organism evidence="5 6">
    <name type="scientific">Ruegeria aquimaris</name>
    <dbReference type="NCBI Taxonomy" id="2984333"/>
    <lineage>
        <taxon>Bacteria</taxon>
        <taxon>Pseudomonadati</taxon>
        <taxon>Pseudomonadota</taxon>
        <taxon>Alphaproteobacteria</taxon>
        <taxon>Rhodobacterales</taxon>
        <taxon>Roseobacteraceae</taxon>
        <taxon>Ruegeria</taxon>
    </lineage>
</organism>
<sequence length="328" mass="35918">MHLLLWSEDNSGAWSTAMSIYRDCFPPDNADLFLAYTGMETDLIFNHGVDLPGFASYPLMKTAEGRELLKGYLKDLIALGKETGVGVILESPTWVANRDRGAALGYASSELKKLNQDAIAMMATVRSESDHAPTVISANIGPREDAYAPEAQMHSDEAERYHSEQISALAETDVDVISGYTLAYPSEAIGMVRAARRFGLPVVISFTVETDGRLPTGESLEEAISEVDAATDSYAGYFMINCAHPEHFSEVLEDAPWMQRVRGIIANASRCSHAELDEAEELDDGNPTELGVQLSEIRRRFPHIKVLGGCCGTDMRHMKQIVAASRTP</sequence>
<evidence type="ECO:0000259" key="4">
    <source>
        <dbReference type="PROSITE" id="PS50970"/>
    </source>
</evidence>
<name>A0ABT3AJM6_9RHOB</name>
<protein>
    <submittedName>
        <fullName evidence="5">Homocysteine S-methyltransferase family protein</fullName>
    </submittedName>
</protein>
<feature type="binding site" evidence="3">
    <location>
        <position position="311"/>
    </location>
    <ligand>
        <name>Zn(2+)</name>
        <dbReference type="ChEBI" id="CHEBI:29105"/>
    </ligand>
</feature>
<keyword evidence="3" id="KW-0862">Zinc</keyword>
<feature type="binding site" evidence="3">
    <location>
        <position position="242"/>
    </location>
    <ligand>
        <name>Zn(2+)</name>
        <dbReference type="ChEBI" id="CHEBI:29105"/>
    </ligand>
</feature>
<dbReference type="Proteomes" id="UP001320899">
    <property type="component" value="Unassembled WGS sequence"/>
</dbReference>
<feature type="binding site" evidence="3">
    <location>
        <position position="310"/>
    </location>
    <ligand>
        <name>Zn(2+)</name>
        <dbReference type="ChEBI" id="CHEBI:29105"/>
    </ligand>
</feature>
<dbReference type="Gene3D" id="3.20.20.330">
    <property type="entry name" value="Homocysteine-binding-like domain"/>
    <property type="match status" value="1"/>
</dbReference>
<gene>
    <name evidence="5" type="ORF">OE747_11045</name>
</gene>
<dbReference type="PROSITE" id="PS50970">
    <property type="entry name" value="HCY"/>
    <property type="match status" value="1"/>
</dbReference>
<dbReference type="Pfam" id="PF02574">
    <property type="entry name" value="S-methyl_trans"/>
    <property type="match status" value="1"/>
</dbReference>
<keyword evidence="2 3" id="KW-0808">Transferase</keyword>
<proteinExistence type="predicted"/>
<evidence type="ECO:0000313" key="6">
    <source>
        <dbReference type="Proteomes" id="UP001320899"/>
    </source>
</evidence>
<keyword evidence="6" id="KW-1185">Reference proteome</keyword>
<evidence type="ECO:0000313" key="5">
    <source>
        <dbReference type="EMBL" id="MCV2888882.1"/>
    </source>
</evidence>
<dbReference type="EMBL" id="JAOWLB010000006">
    <property type="protein sequence ID" value="MCV2888882.1"/>
    <property type="molecule type" value="Genomic_DNA"/>
</dbReference>
<comment type="cofactor">
    <cofactor evidence="3">
        <name>Zn(2+)</name>
        <dbReference type="ChEBI" id="CHEBI:29105"/>
    </cofactor>
</comment>
<evidence type="ECO:0000256" key="1">
    <source>
        <dbReference type="ARBA" id="ARBA00022603"/>
    </source>
</evidence>
<evidence type="ECO:0000256" key="2">
    <source>
        <dbReference type="ARBA" id="ARBA00022679"/>
    </source>
</evidence>
<feature type="domain" description="Hcy-binding" evidence="4">
    <location>
        <begin position="22"/>
        <end position="325"/>
    </location>
</feature>
<evidence type="ECO:0000256" key="3">
    <source>
        <dbReference type="PROSITE-ProRule" id="PRU00333"/>
    </source>
</evidence>
<reference evidence="5 6" key="1">
    <citation type="submission" date="2022-10" db="EMBL/GenBank/DDBJ databases">
        <title>Ruegeria sp. nov., isolated from ocean surface sediments.</title>
        <authorList>
            <person name="He W."/>
            <person name="Xue H.-P."/>
            <person name="Zhang D.-F."/>
        </authorList>
    </citation>
    <scope>NUCLEOTIDE SEQUENCE [LARGE SCALE GENOMIC DNA]</scope>
    <source>
        <strain evidence="5 6">XHP0148</strain>
    </source>
</reference>
<keyword evidence="3" id="KW-0479">Metal-binding</keyword>
<keyword evidence="1 3" id="KW-0489">Methyltransferase</keyword>
<dbReference type="SUPFAM" id="SSF82282">
    <property type="entry name" value="Homocysteine S-methyltransferase"/>
    <property type="match status" value="1"/>
</dbReference>
<dbReference type="InterPro" id="IPR003726">
    <property type="entry name" value="HCY_dom"/>
</dbReference>
<accession>A0ABT3AJM6</accession>